<reference evidence="7 8" key="1">
    <citation type="submission" date="2023-03" db="EMBL/GenBank/DDBJ databases">
        <title>Isolation and description of six Streptomyces strains from soil environments, able to metabolize different microbial glucans.</title>
        <authorList>
            <person name="Widen T."/>
            <person name="Larsbrink J."/>
        </authorList>
    </citation>
    <scope>NUCLEOTIDE SEQUENCE [LARGE SCALE GENOMIC DNA]</scope>
    <source>
        <strain evidence="7 8">Alt3</strain>
    </source>
</reference>
<dbReference type="PANTHER" id="PTHR10091">
    <property type="entry name" value="ALDOSE-1-EPIMERASE"/>
    <property type="match status" value="1"/>
</dbReference>
<dbReference type="Gene3D" id="2.70.98.10">
    <property type="match status" value="1"/>
</dbReference>
<keyword evidence="8" id="KW-1185">Reference proteome</keyword>
<feature type="region of interest" description="Disordered" evidence="6">
    <location>
        <begin position="317"/>
        <end position="368"/>
    </location>
</feature>
<gene>
    <name evidence="7" type="ORF">P8A20_34485</name>
</gene>
<keyword evidence="4 5" id="KW-0119">Carbohydrate metabolism</keyword>
<comment type="pathway">
    <text evidence="1 5">Carbohydrate metabolism; hexose metabolism.</text>
</comment>
<dbReference type="InterPro" id="IPR047215">
    <property type="entry name" value="Galactose_mutarotase-like"/>
</dbReference>
<dbReference type="GO" id="GO:0016853">
    <property type="term" value="F:isomerase activity"/>
    <property type="evidence" value="ECO:0007669"/>
    <property type="project" value="UniProtKB-KW"/>
</dbReference>
<name>A0ABY9JMZ3_9ACTN</name>
<dbReference type="InterPro" id="IPR015443">
    <property type="entry name" value="Aldose_1-epimerase"/>
</dbReference>
<proteinExistence type="inferred from homology"/>
<comment type="catalytic activity">
    <reaction evidence="5">
        <text>alpha-D-glucose = beta-D-glucose</text>
        <dbReference type="Rhea" id="RHEA:10264"/>
        <dbReference type="ChEBI" id="CHEBI:15903"/>
        <dbReference type="ChEBI" id="CHEBI:17925"/>
        <dbReference type="EC" id="5.1.3.3"/>
    </reaction>
</comment>
<evidence type="ECO:0000313" key="8">
    <source>
        <dbReference type="Proteomes" id="UP001224433"/>
    </source>
</evidence>
<dbReference type="SUPFAM" id="SSF74650">
    <property type="entry name" value="Galactose mutarotase-like"/>
    <property type="match status" value="1"/>
</dbReference>
<feature type="compositionally biased region" description="Basic and acidic residues" evidence="6">
    <location>
        <begin position="340"/>
        <end position="350"/>
    </location>
</feature>
<sequence>MPRPTVHHAPFGSVQGTRTDLWTLDSGTGVRAEVLTYGASLHRLTVPDTTGAGASVVRSLATLDDYTAKHPYFGAVVGRYANRIAHGRFVLDGTEHHIPANDRGHALHGGPDGFHAKVWEAAPDRTDDSVSVRLTLHSPDGDMGFPGALDATVTYTLDTAGTLAVDYASVTDRPTVVNLTNHAYFDLAGHDDVLGHTLQIDADSYVPVDDDGIPLGPPAEVGGTPFDLTAPQALGECLGTENAQLRAAGGFDHCWVLRDSDSGGLRRAARLTAPDAARVMEVWTTEPGIQVYTANQLDGSFTDGTGRRHGRHGSLCLETQHLPDSPNRPDLPSTVLRPGDTARSRTELRFPHLQHQRYGGRAVGPAHV</sequence>
<dbReference type="InterPro" id="IPR011013">
    <property type="entry name" value="Gal_mutarotase_sf_dom"/>
</dbReference>
<evidence type="ECO:0000313" key="7">
    <source>
        <dbReference type="EMBL" id="WLQ68359.1"/>
    </source>
</evidence>
<dbReference type="NCBIfam" id="NF008277">
    <property type="entry name" value="PRK11055.1"/>
    <property type="match status" value="1"/>
</dbReference>
<evidence type="ECO:0000256" key="5">
    <source>
        <dbReference type="PIRNR" id="PIRNR005096"/>
    </source>
</evidence>
<evidence type="ECO:0000256" key="4">
    <source>
        <dbReference type="ARBA" id="ARBA00023277"/>
    </source>
</evidence>
<dbReference type="Proteomes" id="UP001224433">
    <property type="component" value="Chromosome"/>
</dbReference>
<dbReference type="EC" id="5.1.3.3" evidence="5"/>
<dbReference type="InterPro" id="IPR014718">
    <property type="entry name" value="GH-type_carb-bd"/>
</dbReference>
<evidence type="ECO:0000256" key="3">
    <source>
        <dbReference type="ARBA" id="ARBA00023235"/>
    </source>
</evidence>
<dbReference type="PANTHER" id="PTHR10091:SF0">
    <property type="entry name" value="GALACTOSE MUTAROTASE"/>
    <property type="match status" value="1"/>
</dbReference>
<dbReference type="PIRSF" id="PIRSF005096">
    <property type="entry name" value="GALM"/>
    <property type="match status" value="1"/>
</dbReference>
<dbReference type="Pfam" id="PF01263">
    <property type="entry name" value="Aldose_epim"/>
    <property type="match status" value="1"/>
</dbReference>
<evidence type="ECO:0000256" key="1">
    <source>
        <dbReference type="ARBA" id="ARBA00005028"/>
    </source>
</evidence>
<accession>A0ABY9JMZ3</accession>
<keyword evidence="3 5" id="KW-0413">Isomerase</keyword>
<protein>
    <recommendedName>
        <fullName evidence="5">Aldose 1-epimerase</fullName>
        <ecNumber evidence="5">5.1.3.3</ecNumber>
    </recommendedName>
</protein>
<dbReference type="CDD" id="cd09019">
    <property type="entry name" value="galactose_mutarotase_like"/>
    <property type="match status" value="1"/>
</dbReference>
<evidence type="ECO:0000256" key="6">
    <source>
        <dbReference type="SAM" id="MobiDB-lite"/>
    </source>
</evidence>
<organism evidence="7 8">
    <name type="scientific">Streptomyces glycanivorans</name>
    <dbReference type="NCBI Taxonomy" id="3033808"/>
    <lineage>
        <taxon>Bacteria</taxon>
        <taxon>Bacillati</taxon>
        <taxon>Actinomycetota</taxon>
        <taxon>Actinomycetes</taxon>
        <taxon>Kitasatosporales</taxon>
        <taxon>Streptomycetaceae</taxon>
        <taxon>Streptomyces</taxon>
    </lineage>
</organism>
<dbReference type="EMBL" id="CP120983">
    <property type="protein sequence ID" value="WLQ68359.1"/>
    <property type="molecule type" value="Genomic_DNA"/>
</dbReference>
<comment type="similarity">
    <text evidence="2 5">Belongs to the aldose epimerase family.</text>
</comment>
<dbReference type="InterPro" id="IPR008183">
    <property type="entry name" value="Aldose_1/G6P_1-epimerase"/>
</dbReference>
<dbReference type="RefSeq" id="WP_147961419.1">
    <property type="nucleotide sequence ID" value="NZ_CP120983.1"/>
</dbReference>
<evidence type="ECO:0000256" key="2">
    <source>
        <dbReference type="ARBA" id="ARBA00006206"/>
    </source>
</evidence>